<organism evidence="2 3">
    <name type="scientific">Oesophagostomum dentatum</name>
    <name type="common">Nodular worm</name>
    <dbReference type="NCBI Taxonomy" id="61180"/>
    <lineage>
        <taxon>Eukaryota</taxon>
        <taxon>Metazoa</taxon>
        <taxon>Ecdysozoa</taxon>
        <taxon>Nematoda</taxon>
        <taxon>Chromadorea</taxon>
        <taxon>Rhabditida</taxon>
        <taxon>Rhabditina</taxon>
        <taxon>Rhabditomorpha</taxon>
        <taxon>Strongyloidea</taxon>
        <taxon>Strongylidae</taxon>
        <taxon>Oesophagostomum</taxon>
    </lineage>
</organism>
<gene>
    <name evidence="2" type="ORF">OESDEN_12929</name>
</gene>
<name>A0A0B1SQR3_OESDE</name>
<reference evidence="2 3" key="1">
    <citation type="submission" date="2014-03" db="EMBL/GenBank/DDBJ databases">
        <title>Draft genome of the hookworm Oesophagostomum dentatum.</title>
        <authorList>
            <person name="Mitreva M."/>
        </authorList>
    </citation>
    <scope>NUCLEOTIDE SEQUENCE [LARGE SCALE GENOMIC DNA]</scope>
    <source>
        <strain evidence="2 3">OD-Hann</strain>
    </source>
</reference>
<proteinExistence type="predicted"/>
<keyword evidence="1" id="KW-0812">Transmembrane</keyword>
<accession>A0A0B1SQR3</accession>
<feature type="transmembrane region" description="Helical" evidence="1">
    <location>
        <begin position="6"/>
        <end position="24"/>
    </location>
</feature>
<keyword evidence="1" id="KW-1133">Transmembrane helix</keyword>
<evidence type="ECO:0000256" key="1">
    <source>
        <dbReference type="SAM" id="Phobius"/>
    </source>
</evidence>
<dbReference type="AlphaFoldDB" id="A0A0B1SQR3"/>
<dbReference type="EMBL" id="KN558065">
    <property type="protein sequence ID" value="KHJ87299.1"/>
    <property type="molecule type" value="Genomic_DNA"/>
</dbReference>
<dbReference type="Proteomes" id="UP000053660">
    <property type="component" value="Unassembled WGS sequence"/>
</dbReference>
<protein>
    <submittedName>
        <fullName evidence="2">Uncharacterized protein</fullName>
    </submittedName>
</protein>
<keyword evidence="3" id="KW-1185">Reference proteome</keyword>
<evidence type="ECO:0000313" key="3">
    <source>
        <dbReference type="Proteomes" id="UP000053660"/>
    </source>
</evidence>
<evidence type="ECO:0000313" key="2">
    <source>
        <dbReference type="EMBL" id="KHJ87299.1"/>
    </source>
</evidence>
<keyword evidence="1" id="KW-0472">Membrane</keyword>
<sequence>MGFNRVLLYCTILGGAIAVLSVVAKFTNESYCYQILLCAAVRNFHILSRMAVECSKSSSSLCR</sequence>